<sequence>MPKPKLNQIVAIEKGVKSRVHAELTADHHVLQKDELFRGHAKTYRPRDEDPTQPTGETLPDDNKKVIHRAEDIVRETVRKMSELFDVTATKDWGNCVAKADVVVGGQVILAQVPVTYLLFLEKQLTDLHTFVKKLPTLDPSENWEYSKDQDLYATRPVQTVRTKKITRPLVLYEATKEHPAQVKEVTEDVLAGTWSTIKYAGALSAQRVNELLRRIDELQKAIKFARETANGLEVDEIKVGEKVLSFVFS</sequence>
<feature type="region of interest" description="Disordered" evidence="2">
    <location>
        <begin position="43"/>
        <end position="62"/>
    </location>
</feature>
<organism evidence="3 4">
    <name type="scientific">Pendulispora brunnea</name>
    <dbReference type="NCBI Taxonomy" id="2905690"/>
    <lineage>
        <taxon>Bacteria</taxon>
        <taxon>Pseudomonadati</taxon>
        <taxon>Myxococcota</taxon>
        <taxon>Myxococcia</taxon>
        <taxon>Myxococcales</taxon>
        <taxon>Sorangiineae</taxon>
        <taxon>Pendulisporaceae</taxon>
        <taxon>Pendulispora</taxon>
    </lineage>
</organism>
<dbReference type="EMBL" id="CP089982">
    <property type="protein sequence ID" value="WXA94754.1"/>
    <property type="molecule type" value="Genomic_DNA"/>
</dbReference>
<gene>
    <name evidence="3" type="ORF">LZC95_51085</name>
</gene>
<dbReference type="Proteomes" id="UP001379533">
    <property type="component" value="Chromosome"/>
</dbReference>
<keyword evidence="4" id="KW-1185">Reference proteome</keyword>
<evidence type="ECO:0000256" key="2">
    <source>
        <dbReference type="SAM" id="MobiDB-lite"/>
    </source>
</evidence>
<dbReference type="Pfam" id="PF25283">
    <property type="entry name" value="DUF7873"/>
    <property type="match status" value="1"/>
</dbReference>
<protein>
    <submittedName>
        <fullName evidence="3">Uncharacterized protein</fullName>
    </submittedName>
</protein>
<name>A0ABZ2K7X9_9BACT</name>
<reference evidence="3 4" key="1">
    <citation type="submission" date="2021-12" db="EMBL/GenBank/DDBJ databases">
        <title>Discovery of the Pendulisporaceae a myxobacterial family with distinct sporulation behavior and unique specialized metabolism.</title>
        <authorList>
            <person name="Garcia R."/>
            <person name="Popoff A."/>
            <person name="Bader C.D."/>
            <person name="Loehr J."/>
            <person name="Walesch S."/>
            <person name="Walt C."/>
            <person name="Boldt J."/>
            <person name="Bunk B."/>
            <person name="Haeckl F.J.F.P.J."/>
            <person name="Gunesch A.P."/>
            <person name="Birkelbach J."/>
            <person name="Nuebel U."/>
            <person name="Pietschmann T."/>
            <person name="Bach T."/>
            <person name="Mueller R."/>
        </authorList>
    </citation>
    <scope>NUCLEOTIDE SEQUENCE [LARGE SCALE GENOMIC DNA]</scope>
    <source>
        <strain evidence="3 4">MSr12523</strain>
    </source>
</reference>
<evidence type="ECO:0000313" key="4">
    <source>
        <dbReference type="Proteomes" id="UP001379533"/>
    </source>
</evidence>
<keyword evidence="1" id="KW-0175">Coiled coil</keyword>
<feature type="coiled-coil region" evidence="1">
    <location>
        <begin position="209"/>
        <end position="236"/>
    </location>
</feature>
<evidence type="ECO:0000256" key="1">
    <source>
        <dbReference type="SAM" id="Coils"/>
    </source>
</evidence>
<dbReference type="RefSeq" id="WP_394845365.1">
    <property type="nucleotide sequence ID" value="NZ_CP089982.1"/>
</dbReference>
<accession>A0ABZ2K7X9</accession>
<proteinExistence type="predicted"/>
<dbReference type="InterPro" id="IPR057195">
    <property type="entry name" value="DUF7873"/>
</dbReference>
<evidence type="ECO:0000313" key="3">
    <source>
        <dbReference type="EMBL" id="WXA94754.1"/>
    </source>
</evidence>